<dbReference type="KEGG" id="scl:sce5975"/>
<dbReference type="Pfam" id="PF08818">
    <property type="entry name" value="DUF1801"/>
    <property type="match status" value="1"/>
</dbReference>
<keyword evidence="3" id="KW-1185">Reference proteome</keyword>
<dbReference type="eggNOG" id="COG5649">
    <property type="taxonomic scope" value="Bacteria"/>
</dbReference>
<feature type="domain" description="YdhG-like" evidence="1">
    <location>
        <begin position="28"/>
        <end position="126"/>
    </location>
</feature>
<proteinExistence type="predicted"/>
<dbReference type="Proteomes" id="UP000002139">
    <property type="component" value="Chromosome"/>
</dbReference>
<protein>
    <recommendedName>
        <fullName evidence="1">YdhG-like domain-containing protein</fullName>
    </recommendedName>
</protein>
<evidence type="ECO:0000259" key="1">
    <source>
        <dbReference type="Pfam" id="PF08818"/>
    </source>
</evidence>
<gene>
    <name evidence="2" type="ordered locus">sce5975</name>
</gene>
<dbReference type="InterPro" id="IPR014922">
    <property type="entry name" value="YdhG-like"/>
</dbReference>
<dbReference type="EMBL" id="AM746676">
    <property type="protein sequence ID" value="CAN96139.1"/>
    <property type="molecule type" value="Genomic_DNA"/>
</dbReference>
<dbReference type="BioCyc" id="SCEL448385:SCE_RS30710-MONOMER"/>
<sequence length="132" mass="14457">MNVDLRLFIVSDDPAVAALLSEYPPAAQQLTLRVRKLLLRIIPDVHEHVYPGWRLVSFRMGGGDQHKICWLAPQRVGVTLGFERGAELPDPNGLLTGEAKQVRNLHIRSAKDVDVAAIAALVAAAVALHRGR</sequence>
<dbReference type="AlphaFoldDB" id="A9GC52"/>
<evidence type="ECO:0000313" key="2">
    <source>
        <dbReference type="EMBL" id="CAN96139.1"/>
    </source>
</evidence>
<name>A9GC52_SORC5</name>
<organism evidence="2 3">
    <name type="scientific">Sorangium cellulosum (strain So ce56)</name>
    <name type="common">Polyangium cellulosum (strain So ce56)</name>
    <dbReference type="NCBI Taxonomy" id="448385"/>
    <lineage>
        <taxon>Bacteria</taxon>
        <taxon>Pseudomonadati</taxon>
        <taxon>Myxococcota</taxon>
        <taxon>Polyangia</taxon>
        <taxon>Polyangiales</taxon>
        <taxon>Polyangiaceae</taxon>
        <taxon>Sorangium</taxon>
    </lineage>
</organism>
<reference evidence="2 3" key="1">
    <citation type="journal article" date="2007" name="Nat. Biotechnol.">
        <title>Complete genome sequence of the myxobacterium Sorangium cellulosum.</title>
        <authorList>
            <person name="Schneiker S."/>
            <person name="Perlova O."/>
            <person name="Kaiser O."/>
            <person name="Gerth K."/>
            <person name="Alici A."/>
            <person name="Altmeyer M.O."/>
            <person name="Bartels D."/>
            <person name="Bekel T."/>
            <person name="Beyer S."/>
            <person name="Bode E."/>
            <person name="Bode H.B."/>
            <person name="Bolten C.J."/>
            <person name="Choudhuri J.V."/>
            <person name="Doss S."/>
            <person name="Elnakady Y.A."/>
            <person name="Frank B."/>
            <person name="Gaigalat L."/>
            <person name="Goesmann A."/>
            <person name="Groeger C."/>
            <person name="Gross F."/>
            <person name="Jelsbak L."/>
            <person name="Jelsbak L."/>
            <person name="Kalinowski J."/>
            <person name="Kegler C."/>
            <person name="Knauber T."/>
            <person name="Konietzny S."/>
            <person name="Kopp M."/>
            <person name="Krause L."/>
            <person name="Krug D."/>
            <person name="Linke B."/>
            <person name="Mahmud T."/>
            <person name="Martinez-Arias R."/>
            <person name="McHardy A.C."/>
            <person name="Merai M."/>
            <person name="Meyer F."/>
            <person name="Mormann S."/>
            <person name="Munoz-Dorado J."/>
            <person name="Perez J."/>
            <person name="Pradella S."/>
            <person name="Rachid S."/>
            <person name="Raddatz G."/>
            <person name="Rosenau F."/>
            <person name="Rueckert C."/>
            <person name="Sasse F."/>
            <person name="Scharfe M."/>
            <person name="Schuster S.C."/>
            <person name="Suen G."/>
            <person name="Treuner-Lange A."/>
            <person name="Velicer G.J."/>
            <person name="Vorholter F.-J."/>
            <person name="Weissman K.J."/>
            <person name="Welch R.D."/>
            <person name="Wenzel S.C."/>
            <person name="Whitworth D.E."/>
            <person name="Wilhelm S."/>
            <person name="Wittmann C."/>
            <person name="Bloecker H."/>
            <person name="Puehler A."/>
            <person name="Mueller R."/>
        </authorList>
    </citation>
    <scope>NUCLEOTIDE SEQUENCE [LARGE SCALE GENOMIC DNA]</scope>
    <source>
        <strain evidence="3">So ce56</strain>
    </source>
</reference>
<dbReference type="HOGENOM" id="CLU_2013772_0_0_7"/>
<dbReference type="SUPFAM" id="SSF159888">
    <property type="entry name" value="YdhG-like"/>
    <property type="match status" value="1"/>
</dbReference>
<evidence type="ECO:0000313" key="3">
    <source>
        <dbReference type="Proteomes" id="UP000002139"/>
    </source>
</evidence>
<accession>A9GC52</accession>